<comment type="caution">
    <text evidence="1">The sequence shown here is derived from an EMBL/GenBank/DDBJ whole genome shotgun (WGS) entry which is preliminary data.</text>
</comment>
<protein>
    <submittedName>
        <fullName evidence="1">Uncharacterized protein</fullName>
    </submittedName>
</protein>
<reference evidence="1 2" key="1">
    <citation type="submission" date="2023-01" db="EMBL/GenBank/DDBJ databases">
        <title>Analysis of 21 Apiospora genomes using comparative genomics revels a genus with tremendous synthesis potential of carbohydrate active enzymes and secondary metabolites.</title>
        <authorList>
            <person name="Sorensen T."/>
        </authorList>
    </citation>
    <scope>NUCLEOTIDE SEQUENCE [LARGE SCALE GENOMIC DNA]</scope>
    <source>
        <strain evidence="1 2">CBS 114990</strain>
    </source>
</reference>
<evidence type="ECO:0000313" key="2">
    <source>
        <dbReference type="Proteomes" id="UP001433268"/>
    </source>
</evidence>
<dbReference type="Proteomes" id="UP001433268">
    <property type="component" value="Unassembled WGS sequence"/>
</dbReference>
<proteinExistence type="predicted"/>
<dbReference type="RefSeq" id="XP_066673684.1">
    <property type="nucleotide sequence ID" value="XM_066806388.1"/>
</dbReference>
<dbReference type="EMBL" id="JAQQWN010000003">
    <property type="protein sequence ID" value="KAK8091712.1"/>
    <property type="molecule type" value="Genomic_DNA"/>
</dbReference>
<gene>
    <name evidence="1" type="ORF">PG997_002073</name>
</gene>
<organism evidence="1 2">
    <name type="scientific">Apiospora hydei</name>
    <dbReference type="NCBI Taxonomy" id="1337664"/>
    <lineage>
        <taxon>Eukaryota</taxon>
        <taxon>Fungi</taxon>
        <taxon>Dikarya</taxon>
        <taxon>Ascomycota</taxon>
        <taxon>Pezizomycotina</taxon>
        <taxon>Sordariomycetes</taxon>
        <taxon>Xylariomycetidae</taxon>
        <taxon>Amphisphaeriales</taxon>
        <taxon>Apiosporaceae</taxon>
        <taxon>Apiospora</taxon>
    </lineage>
</organism>
<name>A0ABR1X8D3_9PEZI</name>
<dbReference type="GeneID" id="92039448"/>
<evidence type="ECO:0000313" key="1">
    <source>
        <dbReference type="EMBL" id="KAK8091712.1"/>
    </source>
</evidence>
<accession>A0ABR1X8D3</accession>
<keyword evidence="2" id="KW-1185">Reference proteome</keyword>
<sequence>MRPLVLLCNIGAHSGHEAPSLLLELAVVVVGRALTYGVVLQVLSSRVVHRNPESEYELSRGALVAHIRCQFVGPYRHQTASCTIQSPLSVLEASLPLPSSGSNEAALLALHIKRTGLSRWVAIPDHGTVGPGLDPNVGIGGAEDKFLLGCSTCRRGLRLHSEGVSGLSTVVVEVNVGQNQPARVPVDEESRFDAYLDTREEMNG</sequence>